<reference evidence="1" key="1">
    <citation type="submission" date="2024-12" db="EMBL/GenBank/DDBJ databases">
        <authorList>
            <person name="Wu N."/>
        </authorList>
    </citation>
    <scope>NUCLEOTIDE SEQUENCE</scope>
    <source>
        <strain evidence="1">P15</strain>
    </source>
</reference>
<dbReference type="EC" id="2.3.-.-" evidence="1"/>
<comment type="caution">
    <text evidence="1">The sequence shown here is derived from an EMBL/GenBank/DDBJ whole genome shotgun (WGS) entry which is preliminary data.</text>
</comment>
<keyword evidence="2" id="KW-1185">Reference proteome</keyword>
<accession>A0ACC7P2D6</accession>
<dbReference type="Proteomes" id="UP001631969">
    <property type="component" value="Unassembled WGS sequence"/>
</dbReference>
<keyword evidence="1" id="KW-0808">Transferase</keyword>
<dbReference type="EMBL" id="JBJURJ010000017">
    <property type="protein sequence ID" value="MFM9331206.1"/>
    <property type="molecule type" value="Genomic_DNA"/>
</dbReference>
<protein>
    <submittedName>
        <fullName evidence="1">GNAT family N-acetyltransferase</fullName>
        <ecNumber evidence="1">2.3.-.-</ecNumber>
    </submittedName>
</protein>
<gene>
    <name evidence="1" type="ORF">ACI1P1_23200</name>
</gene>
<organism evidence="1 2">
    <name type="scientific">Paenibacillus mesotrionivorans</name>
    <dbReference type="NCBI Taxonomy" id="3160968"/>
    <lineage>
        <taxon>Bacteria</taxon>
        <taxon>Bacillati</taxon>
        <taxon>Bacillota</taxon>
        <taxon>Bacilli</taxon>
        <taxon>Bacillales</taxon>
        <taxon>Paenibacillaceae</taxon>
        <taxon>Paenibacillus</taxon>
    </lineage>
</organism>
<name>A0ACC7P2D6_9BACL</name>
<keyword evidence="1" id="KW-0012">Acyltransferase</keyword>
<evidence type="ECO:0000313" key="2">
    <source>
        <dbReference type="Proteomes" id="UP001631969"/>
    </source>
</evidence>
<sequence length="144" mass="16182">MIAIQRIKAEDQGHLSLLLQELTGTQTDAAVFGRTFHMILDDKQYILLGAYHNGELAGTAMGIVCMDLTGDCRPFMVVENVVVSANHRKLGIGRQLMLAMEEHAKERNCCYVILVSGKQRVEAHRLYESLGYRDEGAEGFRKHF</sequence>
<proteinExistence type="predicted"/>
<evidence type="ECO:0000313" key="1">
    <source>
        <dbReference type="EMBL" id="MFM9331206.1"/>
    </source>
</evidence>